<comment type="similarity">
    <text evidence="1">Belongs to the UPF0502 family.</text>
</comment>
<dbReference type="PANTHER" id="PTHR38768:SF1">
    <property type="entry name" value="UPF0502 PROTEIN YCEH"/>
    <property type="match status" value="1"/>
</dbReference>
<evidence type="ECO:0000256" key="2">
    <source>
        <dbReference type="SAM" id="Coils"/>
    </source>
</evidence>
<sequence>MQLQLSMEQQRVIGCLLEKQSTTPEHYPLSLNALTNACNQKSNRAPVVNYTEEQVQTTVDELISMRLVTVNEGLSGRVNKYDHRFCNTEFSHLQFDQQQRAIICLLLLRGAQTPGELKTRSSRLADFARIDDVEKSLEQLIQSNHVKKMPRESGKRDCRYIHLFADQSSVNEASLEAQTHTDDIKNTELNDLLAEIDELKVQLKQIKAHLGL</sequence>
<evidence type="ECO:0000313" key="3">
    <source>
        <dbReference type="EMBL" id="CAH9054988.1"/>
    </source>
</evidence>
<comment type="caution">
    <text evidence="3">The sequence shown here is derived from an EMBL/GenBank/DDBJ whole genome shotgun (WGS) entry which is preliminary data.</text>
</comment>
<accession>A0A9W4VXX1</accession>
<keyword evidence="2" id="KW-0175">Coiled coil</keyword>
<proteinExistence type="inferred from homology"/>
<dbReference type="EMBL" id="CAMAPB010000012">
    <property type="protein sequence ID" value="CAH9054988.1"/>
    <property type="molecule type" value="Genomic_DNA"/>
</dbReference>
<dbReference type="SUPFAM" id="SSF46785">
    <property type="entry name" value="Winged helix' DNA-binding domain"/>
    <property type="match status" value="2"/>
</dbReference>
<dbReference type="AlphaFoldDB" id="A0A9W4VXX1"/>
<gene>
    <name evidence="3" type="ORF">PSEHALCIP103_01147</name>
</gene>
<dbReference type="Proteomes" id="UP001152447">
    <property type="component" value="Unassembled WGS sequence"/>
</dbReference>
<keyword evidence="4" id="KW-1185">Reference proteome</keyword>
<evidence type="ECO:0000256" key="1">
    <source>
        <dbReference type="HAMAP-Rule" id="MF_01584"/>
    </source>
</evidence>
<protein>
    <submittedName>
        <fullName evidence="3">Uncharacterized protein</fullName>
    </submittedName>
</protein>
<reference evidence="3" key="1">
    <citation type="submission" date="2022-07" db="EMBL/GenBank/DDBJ databases">
        <authorList>
            <person name="Criscuolo A."/>
        </authorList>
    </citation>
    <scope>NUCLEOTIDE SEQUENCE</scope>
    <source>
        <strain evidence="3">CIP103197</strain>
    </source>
</reference>
<dbReference type="Pfam" id="PF04337">
    <property type="entry name" value="DUF480"/>
    <property type="match status" value="1"/>
</dbReference>
<dbReference type="PANTHER" id="PTHR38768">
    <property type="entry name" value="UPF0502 PROTEIN YCEH"/>
    <property type="match status" value="1"/>
</dbReference>
<name>A0A9W4VXX1_PSEHA</name>
<dbReference type="InterPro" id="IPR036390">
    <property type="entry name" value="WH_DNA-bd_sf"/>
</dbReference>
<dbReference type="InterPro" id="IPR007432">
    <property type="entry name" value="DUF480"/>
</dbReference>
<organism evidence="3 4">
    <name type="scientific">Pseudoalteromonas haloplanktis</name>
    <name type="common">Alteromonas haloplanktis</name>
    <dbReference type="NCBI Taxonomy" id="228"/>
    <lineage>
        <taxon>Bacteria</taxon>
        <taxon>Pseudomonadati</taxon>
        <taxon>Pseudomonadota</taxon>
        <taxon>Gammaproteobacteria</taxon>
        <taxon>Alteromonadales</taxon>
        <taxon>Pseudoalteromonadaceae</taxon>
        <taxon>Pseudoalteromonas</taxon>
    </lineage>
</organism>
<evidence type="ECO:0000313" key="4">
    <source>
        <dbReference type="Proteomes" id="UP001152447"/>
    </source>
</evidence>
<dbReference type="InterPro" id="IPR036388">
    <property type="entry name" value="WH-like_DNA-bd_sf"/>
</dbReference>
<dbReference type="HAMAP" id="MF_01584">
    <property type="entry name" value="UPF0502"/>
    <property type="match status" value="1"/>
</dbReference>
<dbReference type="Gene3D" id="1.10.10.10">
    <property type="entry name" value="Winged helix-like DNA-binding domain superfamily/Winged helix DNA-binding domain"/>
    <property type="match status" value="2"/>
</dbReference>
<feature type="coiled-coil region" evidence="2">
    <location>
        <begin position="170"/>
        <end position="209"/>
    </location>
</feature>